<feature type="active site" description="Proton donor/acceptor" evidence="4">
    <location>
        <position position="149"/>
    </location>
</feature>
<evidence type="ECO:0000313" key="5">
    <source>
        <dbReference type="EMBL" id="AII11501.1"/>
    </source>
</evidence>
<evidence type="ECO:0000256" key="1">
    <source>
        <dbReference type="ARBA" id="ARBA00007592"/>
    </source>
</evidence>
<dbReference type="GO" id="GO:0008840">
    <property type="term" value="F:4-hydroxy-tetrahydrodipicolinate synthase activity"/>
    <property type="evidence" value="ECO:0007669"/>
    <property type="project" value="TreeGrafter"/>
</dbReference>
<dbReference type="InterPro" id="IPR013785">
    <property type="entry name" value="Aldolase_TIM"/>
</dbReference>
<name>A0A076F0I0_RHOOP</name>
<dbReference type="PIRSF" id="PIRSF001365">
    <property type="entry name" value="DHDPS"/>
    <property type="match status" value="1"/>
</dbReference>
<evidence type="ECO:0000256" key="2">
    <source>
        <dbReference type="ARBA" id="ARBA00023239"/>
    </source>
</evidence>
<dbReference type="SUPFAM" id="SSF51569">
    <property type="entry name" value="Aldolase"/>
    <property type="match status" value="1"/>
</dbReference>
<dbReference type="InterPro" id="IPR002220">
    <property type="entry name" value="DapA-like"/>
</dbReference>
<evidence type="ECO:0008006" key="7">
    <source>
        <dbReference type="Google" id="ProtNLM"/>
    </source>
</evidence>
<dbReference type="PRINTS" id="PR00146">
    <property type="entry name" value="DHPICSNTHASE"/>
</dbReference>
<feature type="active site" description="Schiff-base intermediate with substrate" evidence="4">
    <location>
        <position position="177"/>
    </location>
</feature>
<dbReference type="RefSeq" id="WP_128644286.1">
    <property type="nucleotide sequence ID" value="NZ_CP008952.1"/>
</dbReference>
<proteinExistence type="inferred from homology"/>
<keyword evidence="2 3" id="KW-0456">Lyase</keyword>
<dbReference type="AlphaFoldDB" id="A0A076F0I0"/>
<dbReference type="eggNOG" id="COG0329">
    <property type="taxonomic scope" value="Bacteria"/>
</dbReference>
<dbReference type="PANTHER" id="PTHR12128:SF66">
    <property type="entry name" value="4-HYDROXY-2-OXOGLUTARATE ALDOLASE, MITOCHONDRIAL"/>
    <property type="match status" value="1"/>
</dbReference>
<geneLocation type="plasmid" evidence="5 6">
    <name>pPDG5</name>
</geneLocation>
<evidence type="ECO:0000313" key="6">
    <source>
        <dbReference type="Proteomes" id="UP000028488"/>
    </source>
</evidence>
<protein>
    <recommendedName>
        <fullName evidence="7">Dihydrodipicolinate synthetase</fullName>
    </recommendedName>
</protein>
<evidence type="ECO:0000256" key="4">
    <source>
        <dbReference type="PIRSR" id="PIRSR001365-1"/>
    </source>
</evidence>
<reference evidence="5 6" key="1">
    <citation type="submission" date="2014-07" db="EMBL/GenBank/DDBJ databases">
        <title>Genome Sequence of Rhodococcus opacus Strain R7, a Biodegrader of Mono- and Polycyclic Aromatic Hydrocarbons.</title>
        <authorList>
            <person name="Di Gennaro P."/>
            <person name="Zampolli J."/>
            <person name="Presti I."/>
            <person name="Cappelletti M."/>
            <person name="D'Ursi P."/>
            <person name="Orro A."/>
            <person name="Mezzelani A."/>
            <person name="Milanesi L."/>
        </authorList>
    </citation>
    <scope>NUCLEOTIDE SEQUENCE [LARGE SCALE GENOMIC DNA]</scope>
    <source>
        <strain evidence="5 6">R7</strain>
        <plasmid evidence="5">pPDG5</plasmid>
    </source>
</reference>
<dbReference type="Pfam" id="PF00701">
    <property type="entry name" value="DHDPS"/>
    <property type="match status" value="1"/>
</dbReference>
<dbReference type="EMBL" id="CP008952">
    <property type="protein sequence ID" value="AII11501.1"/>
    <property type="molecule type" value="Genomic_DNA"/>
</dbReference>
<keyword evidence="5" id="KW-0614">Plasmid</keyword>
<organism evidence="5 6">
    <name type="scientific">Rhodococcus opacus</name>
    <name type="common">Nocardia opaca</name>
    <dbReference type="NCBI Taxonomy" id="37919"/>
    <lineage>
        <taxon>Bacteria</taxon>
        <taxon>Bacillati</taxon>
        <taxon>Actinomycetota</taxon>
        <taxon>Actinomycetes</taxon>
        <taxon>Mycobacteriales</taxon>
        <taxon>Nocardiaceae</taxon>
        <taxon>Rhodococcus</taxon>
    </lineage>
</organism>
<dbReference type="PANTHER" id="PTHR12128">
    <property type="entry name" value="DIHYDRODIPICOLINATE SYNTHASE"/>
    <property type="match status" value="1"/>
</dbReference>
<dbReference type="Gene3D" id="3.20.20.70">
    <property type="entry name" value="Aldolase class I"/>
    <property type="match status" value="1"/>
</dbReference>
<dbReference type="SMART" id="SM01130">
    <property type="entry name" value="DHDPS"/>
    <property type="match status" value="1"/>
</dbReference>
<dbReference type="Proteomes" id="UP000028488">
    <property type="component" value="Plasmid pPDG5"/>
</dbReference>
<accession>A0A076F0I0</accession>
<sequence>MSIPMSVRDLQGVYNILPTPALKDVDLLAVEDTVDHEETARLVRSVLDGGVDGIMTNGTFGEVATLSQKELEGFVGQVVHEVDGAVPVFAGATALSTRETILRGRRLMDLGATGLFLGRPMWCRCDDETIIGYYSDVAAALPDAPIVIYDNPEVFKGKISTAVYRKLAQIPTVIGAKYVALGEGYEADVAACGADLAIMPLDTDWVSARQRVGEAARAVWTGSGNCGMAPLVALREAIGSQDEDGARVITDEMRHAMETLFPHGSFAEFSLYNIPLEKARFAAAGLVDPGPARPPYHHLPQEYLRGAHEAGTRWAQLQQKYTQATVVATTTKEL</sequence>
<comment type="similarity">
    <text evidence="1 3">Belongs to the DapA family.</text>
</comment>
<gene>
    <name evidence="5" type="ORF">EP51_46935</name>
</gene>
<evidence type="ECO:0000256" key="3">
    <source>
        <dbReference type="PIRNR" id="PIRNR001365"/>
    </source>
</evidence>